<evidence type="ECO:0000313" key="7">
    <source>
        <dbReference type="EMBL" id="SDW01817.1"/>
    </source>
</evidence>
<dbReference type="FunFam" id="3.30.70.270:FF:000001">
    <property type="entry name" value="Diguanylate cyclase domain protein"/>
    <property type="match status" value="1"/>
</dbReference>
<feature type="transmembrane region" description="Helical" evidence="5">
    <location>
        <begin position="50"/>
        <end position="71"/>
    </location>
</feature>
<dbReference type="EC" id="2.7.7.65" evidence="2"/>
<dbReference type="Proteomes" id="UP000199675">
    <property type="component" value="Unassembled WGS sequence"/>
</dbReference>
<keyword evidence="5" id="KW-1133">Transmembrane helix</keyword>
<feature type="region of interest" description="Disordered" evidence="4">
    <location>
        <begin position="348"/>
        <end position="369"/>
    </location>
</feature>
<protein>
    <recommendedName>
        <fullName evidence="2">diguanylate cyclase</fullName>
        <ecNumber evidence="2">2.7.7.65</ecNumber>
    </recommendedName>
</protein>
<feature type="transmembrane region" description="Helical" evidence="5">
    <location>
        <begin position="124"/>
        <end position="141"/>
    </location>
</feature>
<dbReference type="AlphaFoldDB" id="A0A1H2Q3T3"/>
<feature type="transmembrane region" description="Helical" evidence="5">
    <location>
        <begin position="78"/>
        <end position="94"/>
    </location>
</feature>
<gene>
    <name evidence="7" type="ORF">SAMN04487960_101106</name>
</gene>
<feature type="domain" description="GGDEF" evidence="6">
    <location>
        <begin position="223"/>
        <end position="355"/>
    </location>
</feature>
<feature type="transmembrane region" description="Helical" evidence="5">
    <location>
        <begin position="26"/>
        <end position="44"/>
    </location>
</feature>
<evidence type="ECO:0000256" key="4">
    <source>
        <dbReference type="SAM" id="MobiDB-lite"/>
    </source>
</evidence>
<keyword evidence="8" id="KW-1185">Reference proteome</keyword>
<dbReference type="GO" id="GO:0052621">
    <property type="term" value="F:diguanylate cyclase activity"/>
    <property type="evidence" value="ECO:0007669"/>
    <property type="project" value="UniProtKB-EC"/>
</dbReference>
<dbReference type="InterPro" id="IPR029787">
    <property type="entry name" value="Nucleotide_cyclase"/>
</dbReference>
<keyword evidence="5" id="KW-0812">Transmembrane</keyword>
<dbReference type="InterPro" id="IPR043128">
    <property type="entry name" value="Rev_trsase/Diguanyl_cyclase"/>
</dbReference>
<dbReference type="GO" id="GO:0005886">
    <property type="term" value="C:plasma membrane"/>
    <property type="evidence" value="ECO:0007669"/>
    <property type="project" value="TreeGrafter"/>
</dbReference>
<dbReference type="NCBIfam" id="TIGR00254">
    <property type="entry name" value="GGDEF"/>
    <property type="match status" value="1"/>
</dbReference>
<dbReference type="PANTHER" id="PTHR45138">
    <property type="entry name" value="REGULATORY COMPONENTS OF SENSORY TRANSDUCTION SYSTEM"/>
    <property type="match status" value="1"/>
</dbReference>
<accession>A0A1H2Q3T3</accession>
<dbReference type="SUPFAM" id="SSF55073">
    <property type="entry name" value="Nucleotide cyclase"/>
    <property type="match status" value="1"/>
</dbReference>
<evidence type="ECO:0000256" key="2">
    <source>
        <dbReference type="ARBA" id="ARBA00012528"/>
    </source>
</evidence>
<dbReference type="GO" id="GO:0043709">
    <property type="term" value="P:cell adhesion involved in single-species biofilm formation"/>
    <property type="evidence" value="ECO:0007669"/>
    <property type="project" value="TreeGrafter"/>
</dbReference>
<dbReference type="PROSITE" id="PS50887">
    <property type="entry name" value="GGDEF"/>
    <property type="match status" value="1"/>
</dbReference>
<sequence>MTQARPPAQYSAEDEDFRRSLQLTRWLAVIALMLLLGIGTKSWLSGHGGHAVMLWTFAALIAINGTVYLFLKKHELHMVGLLAIVIVLFGYLFASGGESNTGPLWFYAFPPLLFYLTNLRQGTIMLATCLAMALVIFQWPQLPFVTTEYSADFKIRFLTSVLFESLFCFILEYSRLKARSRLLELARSHEQAARTDELTGLPNRRAMHQRLLEEYSRYQRSGHHFSVALIDLDWFKRINDDYGHDAGDASLKQFADLVRDIVRQTDLGARWGGEEFLLLLPDTSLLQALTLAERLRQKVADTEFRFRDQVLPVTISAGVSSITQSDSVNHLLKQVDVQLYSAKENGRNQIAPRVKSRATTSHQDSPRPS</sequence>
<feature type="transmembrane region" description="Helical" evidence="5">
    <location>
        <begin position="153"/>
        <end position="171"/>
    </location>
</feature>
<dbReference type="PANTHER" id="PTHR45138:SF9">
    <property type="entry name" value="DIGUANYLATE CYCLASE DGCM-RELATED"/>
    <property type="match status" value="1"/>
</dbReference>
<organism evidence="7 8">
    <name type="scientific">Marinobacter mobilis</name>
    <dbReference type="NCBI Taxonomy" id="488533"/>
    <lineage>
        <taxon>Bacteria</taxon>
        <taxon>Pseudomonadati</taxon>
        <taxon>Pseudomonadota</taxon>
        <taxon>Gammaproteobacteria</taxon>
        <taxon>Pseudomonadales</taxon>
        <taxon>Marinobacteraceae</taxon>
        <taxon>Marinobacter</taxon>
    </lineage>
</organism>
<evidence type="ECO:0000256" key="3">
    <source>
        <dbReference type="ARBA" id="ARBA00034247"/>
    </source>
</evidence>
<dbReference type="InterPro" id="IPR050469">
    <property type="entry name" value="Diguanylate_Cyclase"/>
</dbReference>
<dbReference type="EMBL" id="FNNE01000001">
    <property type="protein sequence ID" value="SDW01817.1"/>
    <property type="molecule type" value="Genomic_DNA"/>
</dbReference>
<dbReference type="SMART" id="SM00267">
    <property type="entry name" value="GGDEF"/>
    <property type="match status" value="1"/>
</dbReference>
<evidence type="ECO:0000256" key="1">
    <source>
        <dbReference type="ARBA" id="ARBA00001946"/>
    </source>
</evidence>
<proteinExistence type="predicted"/>
<comment type="cofactor">
    <cofactor evidence="1">
        <name>Mg(2+)</name>
        <dbReference type="ChEBI" id="CHEBI:18420"/>
    </cofactor>
</comment>
<evidence type="ECO:0000313" key="8">
    <source>
        <dbReference type="Proteomes" id="UP000199675"/>
    </source>
</evidence>
<dbReference type="Gene3D" id="3.30.70.270">
    <property type="match status" value="1"/>
</dbReference>
<dbReference type="CDD" id="cd01949">
    <property type="entry name" value="GGDEF"/>
    <property type="match status" value="1"/>
</dbReference>
<dbReference type="GO" id="GO:1902201">
    <property type="term" value="P:negative regulation of bacterial-type flagellum-dependent cell motility"/>
    <property type="evidence" value="ECO:0007669"/>
    <property type="project" value="TreeGrafter"/>
</dbReference>
<dbReference type="OrthoDB" id="9813903at2"/>
<name>A0A1H2Q3T3_9GAMM</name>
<dbReference type="Pfam" id="PF00990">
    <property type="entry name" value="GGDEF"/>
    <property type="match status" value="1"/>
</dbReference>
<evidence type="ECO:0000256" key="5">
    <source>
        <dbReference type="SAM" id="Phobius"/>
    </source>
</evidence>
<dbReference type="RefSeq" id="WP_091810994.1">
    <property type="nucleotide sequence ID" value="NZ_FNNE01000001.1"/>
</dbReference>
<keyword evidence="5" id="KW-0472">Membrane</keyword>
<dbReference type="STRING" id="488533.SAMN04487960_101106"/>
<reference evidence="7 8" key="1">
    <citation type="submission" date="2016-10" db="EMBL/GenBank/DDBJ databases">
        <authorList>
            <person name="de Groot N.N."/>
        </authorList>
    </citation>
    <scope>NUCLEOTIDE SEQUENCE [LARGE SCALE GENOMIC DNA]</scope>
    <source>
        <strain evidence="7 8">CGMCC 1.7059</strain>
    </source>
</reference>
<dbReference type="InterPro" id="IPR000160">
    <property type="entry name" value="GGDEF_dom"/>
</dbReference>
<evidence type="ECO:0000259" key="6">
    <source>
        <dbReference type="PROSITE" id="PS50887"/>
    </source>
</evidence>
<comment type="catalytic activity">
    <reaction evidence="3">
        <text>2 GTP = 3',3'-c-di-GMP + 2 diphosphate</text>
        <dbReference type="Rhea" id="RHEA:24898"/>
        <dbReference type="ChEBI" id="CHEBI:33019"/>
        <dbReference type="ChEBI" id="CHEBI:37565"/>
        <dbReference type="ChEBI" id="CHEBI:58805"/>
        <dbReference type="EC" id="2.7.7.65"/>
    </reaction>
</comment>